<keyword evidence="3" id="KW-0479">Metal-binding</keyword>
<comment type="pathway">
    <text evidence="1">Antibiotic biosynthesis.</text>
</comment>
<dbReference type="PANTHER" id="PTHR47990">
    <property type="entry name" value="2-OXOGLUTARATE (2OG) AND FE(II)-DEPENDENT OXYGENASE SUPERFAMILY PROTEIN-RELATED"/>
    <property type="match status" value="1"/>
</dbReference>
<evidence type="ECO:0000259" key="4">
    <source>
        <dbReference type="PROSITE" id="PS51471"/>
    </source>
</evidence>
<dbReference type="Proteomes" id="UP001595912">
    <property type="component" value="Unassembled WGS sequence"/>
</dbReference>
<comment type="similarity">
    <text evidence="3">Belongs to the iron/ascorbate-dependent oxidoreductase family.</text>
</comment>
<keyword evidence="3" id="KW-0560">Oxidoreductase</keyword>
<dbReference type="InterPro" id="IPR026992">
    <property type="entry name" value="DIOX_N"/>
</dbReference>
<dbReference type="EMBL" id="JBHSIU010000042">
    <property type="protein sequence ID" value="MFC5002728.1"/>
    <property type="molecule type" value="Genomic_DNA"/>
</dbReference>
<dbReference type="InterPro" id="IPR027443">
    <property type="entry name" value="IPNS-like_sf"/>
</dbReference>
<protein>
    <submittedName>
        <fullName evidence="5">2-oxoglutarate and iron-dependent oxygenase domain-containing protein</fullName>
    </submittedName>
</protein>
<evidence type="ECO:0000256" key="3">
    <source>
        <dbReference type="RuleBase" id="RU003682"/>
    </source>
</evidence>
<dbReference type="PROSITE" id="PS51471">
    <property type="entry name" value="FE2OG_OXY"/>
    <property type="match status" value="1"/>
</dbReference>
<organism evidence="5 6">
    <name type="scientific">Dactylosporangium cerinum</name>
    <dbReference type="NCBI Taxonomy" id="1434730"/>
    <lineage>
        <taxon>Bacteria</taxon>
        <taxon>Bacillati</taxon>
        <taxon>Actinomycetota</taxon>
        <taxon>Actinomycetes</taxon>
        <taxon>Micromonosporales</taxon>
        <taxon>Micromonosporaceae</taxon>
        <taxon>Dactylosporangium</taxon>
    </lineage>
</organism>
<dbReference type="Pfam" id="PF14226">
    <property type="entry name" value="DIOX_N"/>
    <property type="match status" value="1"/>
</dbReference>
<evidence type="ECO:0000313" key="5">
    <source>
        <dbReference type="EMBL" id="MFC5002728.1"/>
    </source>
</evidence>
<dbReference type="InterPro" id="IPR005123">
    <property type="entry name" value="Oxoglu/Fe-dep_dioxygenase_dom"/>
</dbReference>
<dbReference type="InterPro" id="IPR044861">
    <property type="entry name" value="IPNS-like_FE2OG_OXY"/>
</dbReference>
<keyword evidence="3" id="KW-0408">Iron</keyword>
<keyword evidence="6" id="KW-1185">Reference proteome</keyword>
<sequence length="349" mass="38042">MTTDTSAPTEAAAVPVIDLELALAADPDSAELARLRAAGAQLGIIQVVNHGVPLELIEAFHRSIGRILALPREEKEHLASPTAHPFRGWRQWPDDFGRLELERFSIGQFDDPAAAAAAGVPAQYLELFAHANVWPPQEPQLRELADAYRAASLDVARRVLSLYARALGVPVETFPWQTPEYTTFVVNDYPTWTHPDSGTDEEKLLLLEHADNSVLTVLHQEGDYAGLQGQRPDGSWVPVPIVPGALQVFTGSLLTRWTNGLLTAGRHRVVAGGTVTRRSTALFVYGGFDTVVEPLERFVGDGEAEFGAYHVGREALGSVEDYLQVFGRPEQVAAWQAGRPYVAAVEEPA</sequence>
<accession>A0ABV9W2C6</accession>
<reference evidence="6" key="1">
    <citation type="journal article" date="2019" name="Int. J. Syst. Evol. Microbiol.">
        <title>The Global Catalogue of Microorganisms (GCM) 10K type strain sequencing project: providing services to taxonomists for standard genome sequencing and annotation.</title>
        <authorList>
            <consortium name="The Broad Institute Genomics Platform"/>
            <consortium name="The Broad Institute Genome Sequencing Center for Infectious Disease"/>
            <person name="Wu L."/>
            <person name="Ma J."/>
        </authorList>
    </citation>
    <scope>NUCLEOTIDE SEQUENCE [LARGE SCALE GENOMIC DNA]</scope>
    <source>
        <strain evidence="6">CGMCC 4.7152</strain>
    </source>
</reference>
<gene>
    <name evidence="5" type="ORF">ACFPIJ_33485</name>
</gene>
<evidence type="ECO:0000313" key="6">
    <source>
        <dbReference type="Proteomes" id="UP001595912"/>
    </source>
</evidence>
<evidence type="ECO:0000256" key="1">
    <source>
        <dbReference type="ARBA" id="ARBA00004792"/>
    </source>
</evidence>
<dbReference type="RefSeq" id="WP_380121086.1">
    <property type="nucleotide sequence ID" value="NZ_JBHSIU010000042.1"/>
</dbReference>
<dbReference type="Gene3D" id="2.60.120.330">
    <property type="entry name" value="B-lactam Antibiotic, Isopenicillin N Synthase, Chain"/>
    <property type="match status" value="1"/>
</dbReference>
<feature type="domain" description="Fe2OG dioxygenase" evidence="4">
    <location>
        <begin position="178"/>
        <end position="286"/>
    </location>
</feature>
<proteinExistence type="inferred from homology"/>
<evidence type="ECO:0000256" key="2">
    <source>
        <dbReference type="ARBA" id="ARBA00023194"/>
    </source>
</evidence>
<name>A0ABV9W2C6_9ACTN</name>
<keyword evidence="2" id="KW-0045">Antibiotic biosynthesis</keyword>
<dbReference type="Pfam" id="PF03171">
    <property type="entry name" value="2OG-FeII_Oxy"/>
    <property type="match status" value="1"/>
</dbReference>
<dbReference type="InterPro" id="IPR050231">
    <property type="entry name" value="Iron_ascorbate_oxido_reductase"/>
</dbReference>
<dbReference type="SUPFAM" id="SSF51197">
    <property type="entry name" value="Clavaminate synthase-like"/>
    <property type="match status" value="1"/>
</dbReference>
<comment type="caution">
    <text evidence="5">The sequence shown here is derived from an EMBL/GenBank/DDBJ whole genome shotgun (WGS) entry which is preliminary data.</text>
</comment>